<evidence type="ECO:0000313" key="3">
    <source>
        <dbReference type="Proteomes" id="UP001606210"/>
    </source>
</evidence>
<feature type="transmembrane region" description="Helical" evidence="1">
    <location>
        <begin position="118"/>
        <end position="138"/>
    </location>
</feature>
<evidence type="ECO:0000313" key="2">
    <source>
        <dbReference type="EMBL" id="MFG6428772.1"/>
    </source>
</evidence>
<dbReference type="RefSeq" id="WP_394475702.1">
    <property type="nucleotide sequence ID" value="NZ_JBIGHV010000001.1"/>
</dbReference>
<proteinExistence type="predicted"/>
<keyword evidence="1" id="KW-0472">Membrane</keyword>
<dbReference type="EMBL" id="JBIGHV010000001">
    <property type="protein sequence ID" value="MFG6428772.1"/>
    <property type="molecule type" value="Genomic_DNA"/>
</dbReference>
<dbReference type="Proteomes" id="UP001606210">
    <property type="component" value="Unassembled WGS sequence"/>
</dbReference>
<keyword evidence="1" id="KW-0812">Transmembrane</keyword>
<organism evidence="2 3">
    <name type="scientific">Pelomonas parva</name>
    <dbReference type="NCBI Taxonomy" id="3299032"/>
    <lineage>
        <taxon>Bacteria</taxon>
        <taxon>Pseudomonadati</taxon>
        <taxon>Pseudomonadota</taxon>
        <taxon>Betaproteobacteria</taxon>
        <taxon>Burkholderiales</taxon>
        <taxon>Sphaerotilaceae</taxon>
        <taxon>Roseateles</taxon>
    </lineage>
</organism>
<keyword evidence="3" id="KW-1185">Reference proteome</keyword>
<reference evidence="2 3" key="1">
    <citation type="submission" date="2024-08" db="EMBL/GenBank/DDBJ databases">
        <authorList>
            <person name="Lu H."/>
        </authorList>
    </citation>
    <scope>NUCLEOTIDE SEQUENCE [LARGE SCALE GENOMIC DNA]</scope>
    <source>
        <strain evidence="2 3">LYH14W</strain>
    </source>
</reference>
<feature type="transmembrane region" description="Helical" evidence="1">
    <location>
        <begin position="144"/>
        <end position="165"/>
    </location>
</feature>
<keyword evidence="1" id="KW-1133">Transmembrane helix</keyword>
<sequence length="169" mass="17124">MNPVSMAMLASLFTWAGGLLGAPSTVVLVLYGLYRAVGAGGDASERAAGAGFGSNPDALLLMLKGISTAIASIAGAVGSVAQWMFNVVAMVAVAGLVVATLCWFTGRGLAAQAAWARVSAAAMLTLLLLPSLLLALSAGSGVRWPMMALAAFCLLALHTVWAGYLPQSR</sequence>
<feature type="transmembrane region" description="Helical" evidence="1">
    <location>
        <begin position="58"/>
        <end position="77"/>
    </location>
</feature>
<feature type="transmembrane region" description="Helical" evidence="1">
    <location>
        <begin position="12"/>
        <end position="37"/>
    </location>
</feature>
<name>A0ABW7F0G2_9BURK</name>
<accession>A0ABW7F0G2</accession>
<evidence type="ECO:0000256" key="1">
    <source>
        <dbReference type="SAM" id="Phobius"/>
    </source>
</evidence>
<comment type="caution">
    <text evidence="2">The sequence shown here is derived from an EMBL/GenBank/DDBJ whole genome shotgun (WGS) entry which is preliminary data.</text>
</comment>
<feature type="transmembrane region" description="Helical" evidence="1">
    <location>
        <begin position="83"/>
        <end position="106"/>
    </location>
</feature>
<protein>
    <submittedName>
        <fullName evidence="2">Uncharacterized protein</fullName>
    </submittedName>
</protein>
<gene>
    <name evidence="2" type="ORF">ACG00Y_02550</name>
</gene>